<keyword evidence="13" id="KW-0809">Transit peptide</keyword>
<evidence type="ECO:0000256" key="11">
    <source>
        <dbReference type="ARBA" id="ARBA00022837"/>
    </source>
</evidence>
<dbReference type="PROSITE" id="PS00018">
    <property type="entry name" value="EF_HAND_1"/>
    <property type="match status" value="2"/>
</dbReference>
<evidence type="ECO:0000256" key="5">
    <source>
        <dbReference type="ARBA" id="ARBA00022640"/>
    </source>
</evidence>
<dbReference type="GO" id="GO:0005524">
    <property type="term" value="F:ATP binding"/>
    <property type="evidence" value="ECO:0007669"/>
    <property type="project" value="UniProtKB-KW"/>
</dbReference>
<keyword evidence="15" id="KW-0342">GTP-binding</keyword>
<keyword evidence="8" id="KW-0677">Repeat</keyword>
<evidence type="ECO:0000256" key="13">
    <source>
        <dbReference type="ARBA" id="ARBA00022946"/>
    </source>
</evidence>
<comment type="similarity">
    <text evidence="2">Belongs to the RelA/SpoT family.</text>
</comment>
<dbReference type="GO" id="GO:0005525">
    <property type="term" value="F:GTP binding"/>
    <property type="evidence" value="ECO:0007669"/>
    <property type="project" value="UniProtKB-KW"/>
</dbReference>
<dbReference type="InterPro" id="IPR007685">
    <property type="entry name" value="RelA_SpoT"/>
</dbReference>
<dbReference type="Proteomes" id="UP000811246">
    <property type="component" value="Chromosome 1"/>
</dbReference>
<dbReference type="EMBL" id="CM031825">
    <property type="protein sequence ID" value="KAG6731410.1"/>
    <property type="molecule type" value="Genomic_DNA"/>
</dbReference>
<dbReference type="SMART" id="SM00954">
    <property type="entry name" value="RelA_SpoT"/>
    <property type="match status" value="1"/>
</dbReference>
<dbReference type="GO" id="GO:0015969">
    <property type="term" value="P:guanosine tetraphosphate metabolic process"/>
    <property type="evidence" value="ECO:0007669"/>
    <property type="project" value="InterPro"/>
</dbReference>
<evidence type="ECO:0000256" key="6">
    <source>
        <dbReference type="ARBA" id="ARBA00022679"/>
    </source>
</evidence>
<dbReference type="PANTHER" id="PTHR21262">
    <property type="entry name" value="GUANOSINE-3',5'-BIS DIPHOSPHATE 3'-PYROPHOSPHOHYDROLASE"/>
    <property type="match status" value="1"/>
</dbReference>
<evidence type="ECO:0000256" key="14">
    <source>
        <dbReference type="ARBA" id="ARBA00023016"/>
    </source>
</evidence>
<keyword evidence="4" id="KW-0150">Chloroplast</keyword>
<dbReference type="CDD" id="cd05399">
    <property type="entry name" value="NT_Rel-Spo_like"/>
    <property type="match status" value="1"/>
</dbReference>
<dbReference type="Pfam" id="PF04607">
    <property type="entry name" value="RelA_SpoT"/>
    <property type="match status" value="1"/>
</dbReference>
<organism evidence="17 18">
    <name type="scientific">Carya illinoinensis</name>
    <name type="common">Pecan</name>
    <dbReference type="NCBI Taxonomy" id="32201"/>
    <lineage>
        <taxon>Eukaryota</taxon>
        <taxon>Viridiplantae</taxon>
        <taxon>Streptophyta</taxon>
        <taxon>Embryophyta</taxon>
        <taxon>Tracheophyta</taxon>
        <taxon>Spermatophyta</taxon>
        <taxon>Magnoliopsida</taxon>
        <taxon>eudicotyledons</taxon>
        <taxon>Gunneridae</taxon>
        <taxon>Pentapetalae</taxon>
        <taxon>rosids</taxon>
        <taxon>fabids</taxon>
        <taxon>Fagales</taxon>
        <taxon>Juglandaceae</taxon>
        <taxon>Carya</taxon>
    </lineage>
</organism>
<keyword evidence="6" id="KW-0808">Transferase</keyword>
<dbReference type="InterPro" id="IPR018247">
    <property type="entry name" value="EF_Hand_1_Ca_BS"/>
</dbReference>
<proteinExistence type="inferred from homology"/>
<name>A0A922G2R4_CARIL</name>
<evidence type="ECO:0000256" key="7">
    <source>
        <dbReference type="ARBA" id="ARBA00022723"/>
    </source>
</evidence>
<keyword evidence="5" id="KW-0934">Plastid</keyword>
<protein>
    <recommendedName>
        <fullName evidence="3">GTP diphosphokinase</fullName>
        <ecNumber evidence="3">2.7.6.5</ecNumber>
    </recommendedName>
</protein>
<dbReference type="InterPro" id="IPR002048">
    <property type="entry name" value="EF_hand_dom"/>
</dbReference>
<dbReference type="FunFam" id="1.10.238.10:FF:000287">
    <property type="entry name" value="Probable GTP diphosphokinase CRSH, chloroplastic"/>
    <property type="match status" value="1"/>
</dbReference>
<dbReference type="EC" id="2.7.6.5" evidence="3"/>
<dbReference type="PROSITE" id="PS50222">
    <property type="entry name" value="EF_HAND_2"/>
    <property type="match status" value="1"/>
</dbReference>
<evidence type="ECO:0000256" key="12">
    <source>
        <dbReference type="ARBA" id="ARBA00022840"/>
    </source>
</evidence>
<evidence type="ECO:0000313" key="17">
    <source>
        <dbReference type="EMBL" id="KAG6731410.1"/>
    </source>
</evidence>
<sequence length="587" mass="66177">MELARCAQKLLLGDPTPKIRFLFPSNPAPTTVFLRSRLIRRRRRRRNFVVSVASAEVGALVEQAGGKRVVELVGAFNKLTGTMKNVHSSTTSSQTLLFKSLKLSIPILHSLPLAPDGRSPLSKALSLALLLAHLQVLQMDAEVISAGILRQVLEAGAVSIMKVRDRISSGTAHLLHESLRVKNVSAKVEVLDDETAAALRKFCLTFYDIRALILDLAFKLDTMRHLDYLPRYQQQMLSLEVMKIHAPLAHAVGTNFLSLELEDLAFRYLFPCSYLYVDTWLRNHERDATYEPLIDVYKERVLHSLETDSLLADMVEDISVKGRYKSRYSTMKKLLRDGRRPEEVNDVLGLRIVLKPRCGSDVGERACYRAREIIRSLWEEMPHRTKDYIAKPKPNGYRSLHMAVNVSEYDRARPLMEIQIRTTEMDMLADAGAASHSLYKGGLTDPEETKRLKAIMVAAAELAALRLKDLPSANHKGIEIDQRDRVFHLLDKNGDGRISIEELMEVMEELGAPGEDACEMMQLLDSNSDGSLSSDEFDLFQEKVGLIRHLEVKDDEYKTILNDKLQIADSSGLIQVYSKELGNRLAN</sequence>
<accession>A0A922G2R4</accession>
<comment type="subcellular location">
    <subcellularLocation>
        <location evidence="1">Plastid</location>
        <location evidence="1">Chloroplast</location>
    </subcellularLocation>
</comment>
<evidence type="ECO:0000256" key="4">
    <source>
        <dbReference type="ARBA" id="ARBA00022528"/>
    </source>
</evidence>
<evidence type="ECO:0000256" key="8">
    <source>
        <dbReference type="ARBA" id="ARBA00022737"/>
    </source>
</evidence>
<dbReference type="FunFam" id="3.30.460.10:FF:000025">
    <property type="entry name" value="probable GTP diphosphokinase CRSH, chloroplastic"/>
    <property type="match status" value="1"/>
</dbReference>
<dbReference type="SMART" id="SM00054">
    <property type="entry name" value="EFh"/>
    <property type="match status" value="2"/>
</dbReference>
<keyword evidence="10" id="KW-0418">Kinase</keyword>
<evidence type="ECO:0000259" key="16">
    <source>
        <dbReference type="PROSITE" id="PS50222"/>
    </source>
</evidence>
<evidence type="ECO:0000256" key="2">
    <source>
        <dbReference type="ARBA" id="ARBA00007476"/>
    </source>
</evidence>
<dbReference type="GO" id="GO:0016301">
    <property type="term" value="F:kinase activity"/>
    <property type="evidence" value="ECO:0007669"/>
    <property type="project" value="UniProtKB-KW"/>
</dbReference>
<dbReference type="Pfam" id="PF13499">
    <property type="entry name" value="EF-hand_7"/>
    <property type="match status" value="1"/>
</dbReference>
<evidence type="ECO:0000313" key="18">
    <source>
        <dbReference type="Proteomes" id="UP000811246"/>
    </source>
</evidence>
<evidence type="ECO:0000256" key="15">
    <source>
        <dbReference type="ARBA" id="ARBA00023134"/>
    </source>
</evidence>
<reference evidence="17" key="1">
    <citation type="submission" date="2021-01" db="EMBL/GenBank/DDBJ databases">
        <authorList>
            <person name="Lovell J.T."/>
            <person name="Bentley N."/>
            <person name="Bhattarai G."/>
            <person name="Jenkins J.W."/>
            <person name="Sreedasyam A."/>
            <person name="Alarcon Y."/>
            <person name="Bock C."/>
            <person name="Boston L."/>
            <person name="Carlson J."/>
            <person name="Cervantes K."/>
            <person name="Clermont K."/>
            <person name="Krom N."/>
            <person name="Kubenka K."/>
            <person name="Mamidi S."/>
            <person name="Mattison C."/>
            <person name="Monteros M."/>
            <person name="Pisani C."/>
            <person name="Plott C."/>
            <person name="Rajasekar S."/>
            <person name="Rhein H.S."/>
            <person name="Rohla C."/>
            <person name="Song M."/>
            <person name="Hilaire R.S."/>
            <person name="Shu S."/>
            <person name="Wells L."/>
            <person name="Wang X."/>
            <person name="Webber J."/>
            <person name="Heerema R.J."/>
            <person name="Klein P."/>
            <person name="Conner P."/>
            <person name="Grauke L."/>
            <person name="Grimwood J."/>
            <person name="Schmutz J."/>
            <person name="Randall J.J."/>
        </authorList>
    </citation>
    <scope>NUCLEOTIDE SEQUENCE</scope>
    <source>
        <tissue evidence="17">Leaf</tissue>
    </source>
</reference>
<keyword evidence="12" id="KW-0067">ATP-binding</keyword>
<keyword evidence="14" id="KW-0346">Stress response</keyword>
<comment type="caution">
    <text evidence="17">The sequence shown here is derived from an EMBL/GenBank/DDBJ whole genome shotgun (WGS) entry which is preliminary data.</text>
</comment>
<evidence type="ECO:0000256" key="10">
    <source>
        <dbReference type="ARBA" id="ARBA00022777"/>
    </source>
</evidence>
<dbReference type="GO" id="GO:0009507">
    <property type="term" value="C:chloroplast"/>
    <property type="evidence" value="ECO:0007669"/>
    <property type="project" value="UniProtKB-SubCell"/>
</dbReference>
<evidence type="ECO:0000256" key="1">
    <source>
        <dbReference type="ARBA" id="ARBA00004229"/>
    </source>
</evidence>
<dbReference type="FunFam" id="1.10.3210.10:FF:000019">
    <property type="entry name" value="Probable GTP diphosphokinase CRSH, chloroplastic"/>
    <property type="match status" value="1"/>
</dbReference>
<dbReference type="AlphaFoldDB" id="A0A922G2R4"/>
<dbReference type="Pfam" id="PF13328">
    <property type="entry name" value="HD_4"/>
    <property type="match status" value="1"/>
</dbReference>
<keyword evidence="9" id="KW-0547">Nucleotide-binding</keyword>
<dbReference type="GO" id="GO:0005509">
    <property type="term" value="F:calcium ion binding"/>
    <property type="evidence" value="ECO:0007669"/>
    <property type="project" value="InterPro"/>
</dbReference>
<keyword evidence="7" id="KW-0479">Metal-binding</keyword>
<gene>
    <name evidence="17" type="ORF">I3842_01G128100</name>
</gene>
<evidence type="ECO:0000256" key="3">
    <source>
        <dbReference type="ARBA" id="ARBA00013251"/>
    </source>
</evidence>
<keyword evidence="11" id="KW-0106">Calcium</keyword>
<feature type="domain" description="EF-hand" evidence="16">
    <location>
        <begin position="478"/>
        <end position="513"/>
    </location>
</feature>
<dbReference type="GO" id="GO:0008728">
    <property type="term" value="F:GTP diphosphokinase activity"/>
    <property type="evidence" value="ECO:0007669"/>
    <property type="project" value="UniProtKB-EC"/>
</dbReference>
<dbReference type="PANTHER" id="PTHR21262:SF12">
    <property type="entry name" value="GTP DIPHOSPHOKINASE CRSH, CHLOROPLASTIC-RELATED"/>
    <property type="match status" value="1"/>
</dbReference>
<evidence type="ECO:0000256" key="9">
    <source>
        <dbReference type="ARBA" id="ARBA00022741"/>
    </source>
</evidence>